<dbReference type="EMBL" id="JAHIBW010000006">
    <property type="protein sequence ID" value="KAG7310249.1"/>
    <property type="molecule type" value="Genomic_DNA"/>
</dbReference>
<dbReference type="Proteomes" id="UP000823941">
    <property type="component" value="Chromosome 6"/>
</dbReference>
<organism evidence="1 2">
    <name type="scientific">Plutella xylostella</name>
    <name type="common">Diamondback moth</name>
    <name type="synonym">Plutella maculipennis</name>
    <dbReference type="NCBI Taxonomy" id="51655"/>
    <lineage>
        <taxon>Eukaryota</taxon>
        <taxon>Metazoa</taxon>
        <taxon>Ecdysozoa</taxon>
        <taxon>Arthropoda</taxon>
        <taxon>Hexapoda</taxon>
        <taxon>Insecta</taxon>
        <taxon>Pterygota</taxon>
        <taxon>Neoptera</taxon>
        <taxon>Endopterygota</taxon>
        <taxon>Lepidoptera</taxon>
        <taxon>Glossata</taxon>
        <taxon>Ditrysia</taxon>
        <taxon>Yponomeutoidea</taxon>
        <taxon>Plutellidae</taxon>
        <taxon>Plutella</taxon>
    </lineage>
</organism>
<sequence length="79" mass="8998">MRALIRKFTSTSDHRMAFIDRRSKNMTCEHTYHPNYPAVPPLLVTSASRRLQELVACSVLLMHLVSAGSRVCGDYVVYE</sequence>
<accession>A0ABQ7QYX8</accession>
<keyword evidence="2" id="KW-1185">Reference proteome</keyword>
<comment type="caution">
    <text evidence="1">The sequence shown here is derived from an EMBL/GenBank/DDBJ whole genome shotgun (WGS) entry which is preliminary data.</text>
</comment>
<evidence type="ECO:0000313" key="1">
    <source>
        <dbReference type="EMBL" id="KAG7310249.1"/>
    </source>
</evidence>
<gene>
    <name evidence="1" type="ORF">JYU34_004807</name>
</gene>
<protein>
    <submittedName>
        <fullName evidence="1">Uncharacterized protein</fullName>
    </submittedName>
</protein>
<evidence type="ECO:0000313" key="2">
    <source>
        <dbReference type="Proteomes" id="UP000823941"/>
    </source>
</evidence>
<reference evidence="1 2" key="1">
    <citation type="submission" date="2021-06" db="EMBL/GenBank/DDBJ databases">
        <title>A haploid diamondback moth (Plutella xylostella L.) genome assembly resolves 31 chromosomes and identifies a diamide resistance mutation.</title>
        <authorList>
            <person name="Ward C.M."/>
            <person name="Perry K.D."/>
            <person name="Baker G."/>
            <person name="Powis K."/>
            <person name="Heckel D.G."/>
            <person name="Baxter S.W."/>
        </authorList>
    </citation>
    <scope>NUCLEOTIDE SEQUENCE [LARGE SCALE GENOMIC DNA]</scope>
    <source>
        <strain evidence="1 2">LV</strain>
        <tissue evidence="1">Single pupa</tissue>
    </source>
</reference>
<proteinExistence type="predicted"/>
<name>A0ABQ7QYX8_PLUXY</name>